<keyword evidence="2" id="KW-0732">Signal</keyword>
<accession>A0A0N4VPG1</accession>
<feature type="region of interest" description="Disordered" evidence="1">
    <location>
        <begin position="83"/>
        <end position="113"/>
    </location>
</feature>
<feature type="signal peptide" evidence="2">
    <location>
        <begin position="1"/>
        <end position="23"/>
    </location>
</feature>
<evidence type="ECO:0000256" key="2">
    <source>
        <dbReference type="SAM" id="SignalP"/>
    </source>
</evidence>
<feature type="chain" id="PRO_5043123115" evidence="2">
    <location>
        <begin position="24"/>
        <end position="283"/>
    </location>
</feature>
<sequence length="283" mass="32534">MAVGAFMLIAACVITLENRDSHARIIYGETNDDRKKNRKKSESDIRVVAPKKLTFEEVRNWRPRRCRLSRELYEGLINEFKNPLGTRKEETETEGEEEEEKKENDVEKQMPTRRFNGSCGKYDLISNLFKLQPIEREPKQRQNVVAEIHAEPDDSDDSMLSATSSVSAKVQLPSQEDIYSVMSIAQMELYDLDESSFKDELSLVIRRDITIDDMTLSPISSFSKSKRPKSACCANTSIKITDYDSHDLYDRFFARSQFRRKNDNRDNSLLTLAVDKAPVSAAR</sequence>
<proteinExistence type="predicted"/>
<reference evidence="3 4" key="2">
    <citation type="submission" date="2018-10" db="EMBL/GenBank/DDBJ databases">
        <authorList>
            <consortium name="Pathogen Informatics"/>
        </authorList>
    </citation>
    <scope>NUCLEOTIDE SEQUENCE [LARGE SCALE GENOMIC DNA]</scope>
</reference>
<dbReference type="AlphaFoldDB" id="A0A0N4VPG1"/>
<name>A0A0N4VPG1_ENTVE</name>
<dbReference type="WBParaSite" id="EVEC_0001289001-mRNA-1">
    <property type="protein sequence ID" value="EVEC_0001289001-mRNA-1"/>
    <property type="gene ID" value="EVEC_0001289001"/>
</dbReference>
<evidence type="ECO:0000313" key="5">
    <source>
        <dbReference type="WBParaSite" id="EVEC_0001289001-mRNA-1"/>
    </source>
</evidence>
<feature type="compositionally biased region" description="Basic and acidic residues" evidence="1">
    <location>
        <begin position="101"/>
        <end position="110"/>
    </location>
</feature>
<organism evidence="5">
    <name type="scientific">Enterobius vermicularis</name>
    <name type="common">Human pinworm</name>
    <dbReference type="NCBI Taxonomy" id="51028"/>
    <lineage>
        <taxon>Eukaryota</taxon>
        <taxon>Metazoa</taxon>
        <taxon>Ecdysozoa</taxon>
        <taxon>Nematoda</taxon>
        <taxon>Chromadorea</taxon>
        <taxon>Rhabditida</taxon>
        <taxon>Spirurina</taxon>
        <taxon>Oxyuridomorpha</taxon>
        <taxon>Oxyuroidea</taxon>
        <taxon>Oxyuridae</taxon>
        <taxon>Enterobius</taxon>
    </lineage>
</organism>
<dbReference type="OrthoDB" id="9994280at2759"/>
<dbReference type="EMBL" id="UXUI01013353">
    <property type="protein sequence ID" value="VDD97306.1"/>
    <property type="molecule type" value="Genomic_DNA"/>
</dbReference>
<reference evidence="5" key="1">
    <citation type="submission" date="2017-02" db="UniProtKB">
        <authorList>
            <consortium name="WormBaseParasite"/>
        </authorList>
    </citation>
    <scope>IDENTIFICATION</scope>
</reference>
<protein>
    <submittedName>
        <fullName evidence="5">Secreted phosphoprotein 24</fullName>
    </submittedName>
</protein>
<evidence type="ECO:0000313" key="3">
    <source>
        <dbReference type="EMBL" id="VDD97306.1"/>
    </source>
</evidence>
<evidence type="ECO:0000313" key="4">
    <source>
        <dbReference type="Proteomes" id="UP000274131"/>
    </source>
</evidence>
<keyword evidence="4" id="KW-1185">Reference proteome</keyword>
<dbReference type="Proteomes" id="UP000274131">
    <property type="component" value="Unassembled WGS sequence"/>
</dbReference>
<feature type="compositionally biased region" description="Acidic residues" evidence="1">
    <location>
        <begin position="91"/>
        <end position="100"/>
    </location>
</feature>
<evidence type="ECO:0000256" key="1">
    <source>
        <dbReference type="SAM" id="MobiDB-lite"/>
    </source>
</evidence>
<gene>
    <name evidence="3" type="ORF">EVEC_LOCUS12057</name>
</gene>